<evidence type="ECO:0000256" key="6">
    <source>
        <dbReference type="ARBA" id="ARBA00023136"/>
    </source>
</evidence>
<dbReference type="InterPro" id="IPR026961">
    <property type="entry name" value="PGG_dom"/>
</dbReference>
<dbReference type="Pfam" id="PF13962">
    <property type="entry name" value="PGG"/>
    <property type="match status" value="1"/>
</dbReference>
<evidence type="ECO:0000256" key="8">
    <source>
        <dbReference type="SAM" id="Phobius"/>
    </source>
</evidence>
<evidence type="ECO:0000259" key="9">
    <source>
        <dbReference type="Pfam" id="PF13962"/>
    </source>
</evidence>
<feature type="transmembrane region" description="Helical" evidence="8">
    <location>
        <begin position="564"/>
        <end position="584"/>
    </location>
</feature>
<dbReference type="PROSITE" id="PS50297">
    <property type="entry name" value="ANK_REP_REGION"/>
    <property type="match status" value="1"/>
</dbReference>
<dbReference type="Gene3D" id="1.25.40.20">
    <property type="entry name" value="Ankyrin repeat-containing domain"/>
    <property type="match status" value="2"/>
</dbReference>
<evidence type="ECO:0000313" key="11">
    <source>
        <dbReference type="Proteomes" id="UP000029121"/>
    </source>
</evidence>
<dbReference type="SUPFAM" id="SSF48403">
    <property type="entry name" value="Ankyrin repeat"/>
    <property type="match status" value="1"/>
</dbReference>
<protein>
    <recommendedName>
        <fullName evidence="9">PGG domain-containing protein</fullName>
    </recommendedName>
</protein>
<dbReference type="GO" id="GO:0005886">
    <property type="term" value="C:plasma membrane"/>
    <property type="evidence" value="ECO:0007669"/>
    <property type="project" value="TreeGrafter"/>
</dbReference>
<dbReference type="SMART" id="SM00248">
    <property type="entry name" value="ANK"/>
    <property type="match status" value="7"/>
</dbReference>
<keyword evidence="6 8" id="KW-0472">Membrane</keyword>
<dbReference type="PANTHER" id="PTHR24186">
    <property type="entry name" value="PROTEIN PHOSPHATASE 1 REGULATORY SUBUNIT"/>
    <property type="match status" value="1"/>
</dbReference>
<dbReference type="PANTHER" id="PTHR24186:SF46">
    <property type="entry name" value="PROTEIN ACCELERATED CELL DEATH 6-LIKE"/>
    <property type="match status" value="1"/>
</dbReference>
<evidence type="ECO:0000256" key="5">
    <source>
        <dbReference type="ARBA" id="ARBA00023043"/>
    </source>
</evidence>
<feature type="domain" description="PGG" evidence="9">
    <location>
        <begin position="449"/>
        <end position="556"/>
    </location>
</feature>
<feature type="repeat" description="ANK" evidence="7">
    <location>
        <begin position="285"/>
        <end position="308"/>
    </location>
</feature>
<dbReference type="AlphaFoldDB" id="R0FDC8"/>
<evidence type="ECO:0000313" key="10">
    <source>
        <dbReference type="EMBL" id="EOA20152.1"/>
    </source>
</evidence>
<dbReference type="Proteomes" id="UP000029121">
    <property type="component" value="Unassembled WGS sequence"/>
</dbReference>
<evidence type="ECO:0000256" key="7">
    <source>
        <dbReference type="PROSITE-ProRule" id="PRU00023"/>
    </source>
</evidence>
<feature type="transmembrane region" description="Helical" evidence="8">
    <location>
        <begin position="497"/>
        <end position="520"/>
    </location>
</feature>
<reference evidence="11" key="1">
    <citation type="journal article" date="2013" name="Nat. Genet.">
        <title>The Capsella rubella genome and the genomic consequences of rapid mating system evolution.</title>
        <authorList>
            <person name="Slotte T."/>
            <person name="Hazzouri K.M."/>
            <person name="Agren J.A."/>
            <person name="Koenig D."/>
            <person name="Maumus F."/>
            <person name="Guo Y.L."/>
            <person name="Steige K."/>
            <person name="Platts A.E."/>
            <person name="Escobar J.S."/>
            <person name="Newman L.K."/>
            <person name="Wang W."/>
            <person name="Mandakova T."/>
            <person name="Vello E."/>
            <person name="Smith L.M."/>
            <person name="Henz S.R."/>
            <person name="Steffen J."/>
            <person name="Takuno S."/>
            <person name="Brandvain Y."/>
            <person name="Coop G."/>
            <person name="Andolfatto P."/>
            <person name="Hu T.T."/>
            <person name="Blanchette M."/>
            <person name="Clark R.M."/>
            <person name="Quesneville H."/>
            <person name="Nordborg M."/>
            <person name="Gaut B.S."/>
            <person name="Lysak M.A."/>
            <person name="Jenkins J."/>
            <person name="Grimwood J."/>
            <person name="Chapman J."/>
            <person name="Prochnik S."/>
            <person name="Shu S."/>
            <person name="Rokhsar D."/>
            <person name="Schmutz J."/>
            <person name="Weigel D."/>
            <person name="Wright S.I."/>
        </authorList>
    </citation>
    <scope>NUCLEOTIDE SEQUENCE [LARGE SCALE GENOMIC DNA]</scope>
    <source>
        <strain evidence="11">cv. Monte Gargano</strain>
    </source>
</reference>
<gene>
    <name evidence="10" type="ORF">CARUB_v10000444mg</name>
</gene>
<sequence length="638" mass="71471">MDSFEVGLDRIEAQRSVNVSHEERKRSYFRNFPTLRSLRSSLQVERVCTRDTKTVPESFLTNIRLSDLFNLPKESVLINPTLFSEVSAGNKKCLEKLRPQMACLKSEQGDSILHLVAKWDHLELMKSIVSECPCLLLVRNTKGQLPLHVAACAGQLHVVKAIVAAITFVSAKLPEEERERLNMYISKDKDGDTPLHAALKDRHMETAACLLKANQQASFLANKDNISPLYFAVEGGDVSLVRAMLNTRGNEGRTCLSYGASIGNYKGVCKLLDLSTRSVYVCNDDGSFPIHIAVETGHMDIVKELIRRCPDSKYLLNKQGQNIVHIEAKYGRTRSGLLGYIAAREMKKKHLTVEQDVDGNTPLHIATINWRPFTVFFLLFSNSHKTKWRYTRNNSGLTALDIAESKVQPNYMFIERVTLMVLLYFHASTPRDRWFKRITRPSKPLDYDKTKDYVSTLLVVAALVATVTFAAGFTIPGGFNSSAPNLGMATLAHDPSLVLFLVFNTLAMQCSVFTIATLIWSQFGDPTLVHRSLNMALPSLFFSLLCMSVAFYCGVLVSFIHVKVLVVLLTITFAFFFGLMVFILGPHVILHIPGIPAAVGVYFLIFVMTIVDTRIIDEQTSTTKISWNQDGIQKKEST</sequence>
<keyword evidence="4 8" id="KW-1133">Transmembrane helix</keyword>
<keyword evidence="5 7" id="KW-0040">ANK repeat</keyword>
<feature type="transmembrane region" description="Helical" evidence="8">
    <location>
        <begin position="540"/>
        <end position="557"/>
    </location>
</feature>
<feature type="transmembrane region" description="Helical" evidence="8">
    <location>
        <begin position="590"/>
        <end position="611"/>
    </location>
</feature>
<comment type="subcellular location">
    <subcellularLocation>
        <location evidence="1">Membrane</location>
        <topology evidence="1">Multi-pass membrane protein</topology>
    </subcellularLocation>
</comment>
<name>R0FDC8_9BRAS</name>
<proteinExistence type="predicted"/>
<keyword evidence="2 8" id="KW-0812">Transmembrane</keyword>
<feature type="transmembrane region" description="Helical" evidence="8">
    <location>
        <begin position="453"/>
        <end position="476"/>
    </location>
</feature>
<evidence type="ECO:0000256" key="3">
    <source>
        <dbReference type="ARBA" id="ARBA00022737"/>
    </source>
</evidence>
<feature type="repeat" description="ANK" evidence="7">
    <location>
        <begin position="190"/>
        <end position="222"/>
    </location>
</feature>
<evidence type="ECO:0000256" key="2">
    <source>
        <dbReference type="ARBA" id="ARBA00022692"/>
    </source>
</evidence>
<evidence type="ECO:0000256" key="4">
    <source>
        <dbReference type="ARBA" id="ARBA00022989"/>
    </source>
</evidence>
<dbReference type="InterPro" id="IPR036770">
    <property type="entry name" value="Ankyrin_rpt-contain_sf"/>
</dbReference>
<dbReference type="PROSITE" id="PS50088">
    <property type="entry name" value="ANK_REPEAT"/>
    <property type="match status" value="2"/>
</dbReference>
<organism evidence="10 11">
    <name type="scientific">Capsella rubella</name>
    <dbReference type="NCBI Taxonomy" id="81985"/>
    <lineage>
        <taxon>Eukaryota</taxon>
        <taxon>Viridiplantae</taxon>
        <taxon>Streptophyta</taxon>
        <taxon>Embryophyta</taxon>
        <taxon>Tracheophyta</taxon>
        <taxon>Spermatophyta</taxon>
        <taxon>Magnoliopsida</taxon>
        <taxon>eudicotyledons</taxon>
        <taxon>Gunneridae</taxon>
        <taxon>Pentapetalae</taxon>
        <taxon>rosids</taxon>
        <taxon>malvids</taxon>
        <taxon>Brassicales</taxon>
        <taxon>Brassicaceae</taxon>
        <taxon>Camelineae</taxon>
        <taxon>Capsella</taxon>
    </lineage>
</organism>
<keyword evidence="3" id="KW-0677">Repeat</keyword>
<dbReference type="Pfam" id="PF12796">
    <property type="entry name" value="Ank_2"/>
    <property type="match status" value="3"/>
</dbReference>
<accession>R0FDC8</accession>
<keyword evidence="11" id="KW-1185">Reference proteome</keyword>
<evidence type="ECO:0000256" key="1">
    <source>
        <dbReference type="ARBA" id="ARBA00004141"/>
    </source>
</evidence>
<dbReference type="eggNOG" id="KOG0504">
    <property type="taxonomic scope" value="Eukaryota"/>
</dbReference>
<dbReference type="InterPro" id="IPR002110">
    <property type="entry name" value="Ankyrin_rpt"/>
</dbReference>
<dbReference type="STRING" id="81985.R0FDC8"/>
<dbReference type="EMBL" id="KB870810">
    <property type="protein sequence ID" value="EOA20152.1"/>
    <property type="molecule type" value="Genomic_DNA"/>
</dbReference>